<dbReference type="EMBL" id="GBRH01179827">
    <property type="protein sequence ID" value="JAE18069.1"/>
    <property type="molecule type" value="Transcribed_RNA"/>
</dbReference>
<feature type="compositionally biased region" description="Low complexity" evidence="1">
    <location>
        <begin position="12"/>
        <end position="24"/>
    </location>
</feature>
<name>A0A0A9G3L8_ARUDO</name>
<proteinExistence type="predicted"/>
<feature type="compositionally biased region" description="Polar residues" evidence="1">
    <location>
        <begin position="1"/>
        <end position="11"/>
    </location>
</feature>
<protein>
    <submittedName>
        <fullName evidence="2">Uncharacterized protein</fullName>
    </submittedName>
</protein>
<reference evidence="2" key="2">
    <citation type="journal article" date="2015" name="Data Brief">
        <title>Shoot transcriptome of the giant reed, Arundo donax.</title>
        <authorList>
            <person name="Barrero R.A."/>
            <person name="Guerrero F.D."/>
            <person name="Moolhuijzen P."/>
            <person name="Goolsby J.A."/>
            <person name="Tidwell J."/>
            <person name="Bellgard S.E."/>
            <person name="Bellgard M.I."/>
        </authorList>
    </citation>
    <scope>NUCLEOTIDE SEQUENCE</scope>
    <source>
        <tissue evidence="2">Shoot tissue taken approximately 20 cm above the soil surface</tissue>
    </source>
</reference>
<evidence type="ECO:0000256" key="1">
    <source>
        <dbReference type="SAM" id="MobiDB-lite"/>
    </source>
</evidence>
<feature type="region of interest" description="Disordered" evidence="1">
    <location>
        <begin position="1"/>
        <end position="24"/>
    </location>
</feature>
<dbReference type="AlphaFoldDB" id="A0A0A9G3L8"/>
<organism evidence="2">
    <name type="scientific">Arundo donax</name>
    <name type="common">Giant reed</name>
    <name type="synonym">Donax arundinaceus</name>
    <dbReference type="NCBI Taxonomy" id="35708"/>
    <lineage>
        <taxon>Eukaryota</taxon>
        <taxon>Viridiplantae</taxon>
        <taxon>Streptophyta</taxon>
        <taxon>Embryophyta</taxon>
        <taxon>Tracheophyta</taxon>
        <taxon>Spermatophyta</taxon>
        <taxon>Magnoliopsida</taxon>
        <taxon>Liliopsida</taxon>
        <taxon>Poales</taxon>
        <taxon>Poaceae</taxon>
        <taxon>PACMAD clade</taxon>
        <taxon>Arundinoideae</taxon>
        <taxon>Arundineae</taxon>
        <taxon>Arundo</taxon>
    </lineage>
</organism>
<evidence type="ECO:0000313" key="2">
    <source>
        <dbReference type="EMBL" id="JAE18069.1"/>
    </source>
</evidence>
<reference evidence="2" key="1">
    <citation type="submission" date="2014-09" db="EMBL/GenBank/DDBJ databases">
        <authorList>
            <person name="Magalhaes I.L.F."/>
            <person name="Oliveira U."/>
            <person name="Santos F.R."/>
            <person name="Vidigal T.H.D.A."/>
            <person name="Brescovit A.D."/>
            <person name="Santos A.J."/>
        </authorList>
    </citation>
    <scope>NUCLEOTIDE SEQUENCE</scope>
    <source>
        <tissue evidence="2">Shoot tissue taken approximately 20 cm above the soil surface</tissue>
    </source>
</reference>
<accession>A0A0A9G3L8</accession>
<sequence>MGSSGQWPSFWSSTTTASSTSSATRLPLTLDSTTTLPVRDLISSSALGRTQTSVFSRFFSWTKTSAGYRFSEMGSGIVSHLCVTMPCWLT</sequence>